<comment type="caution">
    <text evidence="2">The sequence shown here is derived from an EMBL/GenBank/DDBJ whole genome shotgun (WGS) entry which is preliminary data.</text>
</comment>
<proteinExistence type="predicted"/>
<dbReference type="EMBL" id="JACHIN010000005">
    <property type="protein sequence ID" value="MBB5078863.1"/>
    <property type="molecule type" value="Genomic_DNA"/>
</dbReference>
<accession>A0A7W8EGU7</accession>
<feature type="transmembrane region" description="Helical" evidence="1">
    <location>
        <begin position="30"/>
        <end position="50"/>
    </location>
</feature>
<keyword evidence="1" id="KW-0472">Membrane</keyword>
<evidence type="ECO:0000313" key="2">
    <source>
        <dbReference type="EMBL" id="MBB5078863.1"/>
    </source>
</evidence>
<sequence>MSIVLGIPLIILVGVLLALAVRYGRLNPLHAILAALFGFLLAKTAAAPEIERILSAILK</sequence>
<name>A0A7W8EGU7_9ACTN</name>
<evidence type="ECO:0000313" key="3">
    <source>
        <dbReference type="Proteomes" id="UP000568380"/>
    </source>
</evidence>
<gene>
    <name evidence="2" type="ORF">HNR40_004349</name>
</gene>
<reference evidence="2 3" key="1">
    <citation type="submission" date="2020-08" db="EMBL/GenBank/DDBJ databases">
        <title>Genomic Encyclopedia of Type Strains, Phase IV (KMG-IV): sequencing the most valuable type-strain genomes for metagenomic binning, comparative biology and taxonomic classification.</title>
        <authorList>
            <person name="Goeker M."/>
        </authorList>
    </citation>
    <scope>NUCLEOTIDE SEQUENCE [LARGE SCALE GENOMIC DNA]</scope>
    <source>
        <strain evidence="2 3">DSM 45385</strain>
    </source>
</reference>
<protein>
    <submittedName>
        <fullName evidence="2">Uncharacterized protein</fullName>
    </submittedName>
</protein>
<keyword evidence="3" id="KW-1185">Reference proteome</keyword>
<dbReference type="Proteomes" id="UP000568380">
    <property type="component" value="Unassembled WGS sequence"/>
</dbReference>
<evidence type="ECO:0000256" key="1">
    <source>
        <dbReference type="SAM" id="Phobius"/>
    </source>
</evidence>
<dbReference type="AlphaFoldDB" id="A0A7W8EGU7"/>
<dbReference type="RefSeq" id="WP_184964271.1">
    <property type="nucleotide sequence ID" value="NZ_JACHIN010000005.1"/>
</dbReference>
<organism evidence="2 3">
    <name type="scientific">Nonomuraea endophytica</name>
    <dbReference type="NCBI Taxonomy" id="714136"/>
    <lineage>
        <taxon>Bacteria</taxon>
        <taxon>Bacillati</taxon>
        <taxon>Actinomycetota</taxon>
        <taxon>Actinomycetes</taxon>
        <taxon>Streptosporangiales</taxon>
        <taxon>Streptosporangiaceae</taxon>
        <taxon>Nonomuraea</taxon>
    </lineage>
</organism>
<keyword evidence="1" id="KW-0812">Transmembrane</keyword>
<keyword evidence="1" id="KW-1133">Transmembrane helix</keyword>